<evidence type="ECO:0000313" key="19">
    <source>
        <dbReference type="Proteomes" id="UP001163105"/>
    </source>
</evidence>
<dbReference type="Pfam" id="PF05970">
    <property type="entry name" value="PIF1"/>
    <property type="match status" value="1"/>
</dbReference>
<evidence type="ECO:0000256" key="7">
    <source>
        <dbReference type="ARBA" id="ARBA00022840"/>
    </source>
</evidence>
<dbReference type="GO" id="GO:0000723">
    <property type="term" value="P:telomere maintenance"/>
    <property type="evidence" value="ECO:0007669"/>
    <property type="project" value="InterPro"/>
</dbReference>
<feature type="compositionally biased region" description="Low complexity" evidence="16">
    <location>
        <begin position="37"/>
        <end position="63"/>
    </location>
</feature>
<comment type="subunit">
    <text evidence="15">Monomer.</text>
</comment>
<keyword evidence="9 15" id="KW-0496">Mitochondrion</keyword>
<keyword evidence="5 15" id="KW-0378">Hydrolase</keyword>
<dbReference type="HAMAP" id="MF_03176">
    <property type="entry name" value="PIF1"/>
    <property type="match status" value="1"/>
</dbReference>
<feature type="compositionally biased region" description="Pro residues" evidence="16">
    <location>
        <begin position="832"/>
        <end position="844"/>
    </location>
</feature>
<comment type="catalytic activity">
    <reaction evidence="14 15">
        <text>ATP + H2O = ADP + phosphate + H(+)</text>
        <dbReference type="Rhea" id="RHEA:13065"/>
        <dbReference type="ChEBI" id="CHEBI:15377"/>
        <dbReference type="ChEBI" id="CHEBI:15378"/>
        <dbReference type="ChEBI" id="CHEBI:30616"/>
        <dbReference type="ChEBI" id="CHEBI:43474"/>
        <dbReference type="ChEBI" id="CHEBI:456216"/>
        <dbReference type="EC" id="5.6.2.3"/>
    </reaction>
</comment>
<dbReference type="PANTHER" id="PTHR47642:SF5">
    <property type="entry name" value="ATP-DEPENDENT DNA HELICASE"/>
    <property type="match status" value="1"/>
</dbReference>
<evidence type="ECO:0000256" key="14">
    <source>
        <dbReference type="ARBA" id="ARBA00048954"/>
    </source>
</evidence>
<feature type="compositionally biased region" description="Polar residues" evidence="16">
    <location>
        <begin position="862"/>
        <end position="874"/>
    </location>
</feature>
<dbReference type="GO" id="GO:0006281">
    <property type="term" value="P:DNA repair"/>
    <property type="evidence" value="ECO:0007669"/>
    <property type="project" value="UniProtKB-UniRule"/>
</dbReference>
<dbReference type="FunFam" id="3.40.50.300:FF:001226">
    <property type="entry name" value="ATP-dependent DNA helicase PIF1"/>
    <property type="match status" value="1"/>
</dbReference>
<keyword evidence="4 15" id="KW-0227">DNA damage</keyword>
<dbReference type="GO" id="GO:0005739">
    <property type="term" value="C:mitochondrion"/>
    <property type="evidence" value="ECO:0007669"/>
    <property type="project" value="UniProtKB-SubCell"/>
</dbReference>
<feature type="compositionally biased region" description="Polar residues" evidence="16">
    <location>
        <begin position="730"/>
        <end position="751"/>
    </location>
</feature>
<keyword evidence="12 15" id="KW-0413">Isomerase</keyword>
<comment type="similarity">
    <text evidence="15">Belongs to the helicase family. PIF1 subfamily.</text>
</comment>
<feature type="compositionally biased region" description="Low complexity" evidence="16">
    <location>
        <begin position="335"/>
        <end position="362"/>
    </location>
</feature>
<feature type="compositionally biased region" description="Basic and acidic residues" evidence="16">
    <location>
        <begin position="145"/>
        <end position="160"/>
    </location>
</feature>
<name>A0AB34G0U3_9HYPO</name>
<evidence type="ECO:0000256" key="6">
    <source>
        <dbReference type="ARBA" id="ARBA00022806"/>
    </source>
</evidence>
<evidence type="ECO:0000256" key="15">
    <source>
        <dbReference type="HAMAP-Rule" id="MF_03176"/>
    </source>
</evidence>
<organism evidence="18 19">
    <name type="scientific">Purpureocillium lavendulum</name>
    <dbReference type="NCBI Taxonomy" id="1247861"/>
    <lineage>
        <taxon>Eukaryota</taxon>
        <taxon>Fungi</taxon>
        <taxon>Dikarya</taxon>
        <taxon>Ascomycota</taxon>
        <taxon>Pezizomycotina</taxon>
        <taxon>Sordariomycetes</taxon>
        <taxon>Hypocreomycetidae</taxon>
        <taxon>Hypocreales</taxon>
        <taxon>Ophiocordycipitaceae</taxon>
        <taxon>Purpureocillium</taxon>
    </lineage>
</organism>
<protein>
    <recommendedName>
        <fullName evidence="15">ATP-dependent DNA helicase PIF1</fullName>
        <ecNumber evidence="15">5.6.2.3</ecNumber>
    </recommendedName>
    <alternativeName>
        <fullName evidence="15">DNA 5'-3' helicase PIF1</fullName>
    </alternativeName>
    <alternativeName>
        <fullName evidence="15">DNA repair and recombination helicase PIF1</fullName>
    </alternativeName>
</protein>
<dbReference type="GO" id="GO:0006310">
    <property type="term" value="P:DNA recombination"/>
    <property type="evidence" value="ECO:0007669"/>
    <property type="project" value="UniProtKB-UniRule"/>
</dbReference>
<feature type="domain" description="AAA+ ATPase" evidence="17">
    <location>
        <begin position="995"/>
        <end position="1164"/>
    </location>
</feature>
<feature type="region of interest" description="Disordered" evidence="16">
    <location>
        <begin position="629"/>
        <end position="661"/>
    </location>
</feature>
<feature type="DNA-binding region" evidence="15">
    <location>
        <begin position="1399"/>
        <end position="1418"/>
    </location>
</feature>
<comment type="caution">
    <text evidence="15">Lacks conserved residue(s) required for the propagation of feature annotation.</text>
</comment>
<accession>A0AB34G0U3</accession>
<dbReference type="InterPro" id="IPR003593">
    <property type="entry name" value="AAA+_ATPase"/>
</dbReference>
<dbReference type="InterPro" id="IPR049163">
    <property type="entry name" value="Pif1-like_2B_dom"/>
</dbReference>
<dbReference type="InterPro" id="IPR051055">
    <property type="entry name" value="PIF1_helicase"/>
</dbReference>
<keyword evidence="8 15" id="KW-0238">DNA-binding</keyword>
<dbReference type="Proteomes" id="UP001163105">
    <property type="component" value="Unassembled WGS sequence"/>
</dbReference>
<reference evidence="18" key="1">
    <citation type="submission" date="2023-01" db="EMBL/GenBank/DDBJ databases">
        <title>The growth and conidiation of Purpureocillium lavendulum are regulated by nitrogen source and histone H3K14 acetylation.</title>
        <authorList>
            <person name="Tang P."/>
            <person name="Han J."/>
            <person name="Zhang C."/>
            <person name="Tang P."/>
            <person name="Qi F."/>
            <person name="Zhang K."/>
            <person name="Liang L."/>
        </authorList>
    </citation>
    <scope>NUCLEOTIDE SEQUENCE</scope>
    <source>
        <strain evidence="18">YMF1.00683</strain>
    </source>
</reference>
<feature type="compositionally biased region" description="Basic residues" evidence="16">
    <location>
        <begin position="466"/>
        <end position="482"/>
    </location>
</feature>
<dbReference type="CDD" id="cd18037">
    <property type="entry name" value="DEXSc_Pif1_like"/>
    <property type="match status" value="1"/>
</dbReference>
<evidence type="ECO:0000256" key="11">
    <source>
        <dbReference type="ARBA" id="ARBA00023204"/>
    </source>
</evidence>
<keyword evidence="10 15" id="KW-0233">DNA recombination</keyword>
<dbReference type="GO" id="GO:0003697">
    <property type="term" value="F:single-stranded DNA binding"/>
    <property type="evidence" value="ECO:0007669"/>
    <property type="project" value="UniProtKB-ARBA"/>
</dbReference>
<dbReference type="CDD" id="cd18809">
    <property type="entry name" value="SF1_C_RecD"/>
    <property type="match status" value="1"/>
</dbReference>
<sequence length="1502" mass="167155">MPQMPHPQMPLQQHQMPPQQMPPQQMPQPQMPPQQRQPPMMNGLQGFPQPMNGPQMQPPQANAHGRVAVQQPPPERRARHSVEVSDLRLKNTTEADARQLLSSIIVVRHEKWFSPNELDDEGYPIEPSWARVTRTEEADISSQEANRKVRELAKEGPVADKKAELGTLIQQQLEETQANLEKTDPDRRYRYILTQLDWKTRKVDESTSYHKAEKKSKGKKDSKDGKDGKKGKKPKEYKIEMAKSSKSKSKSKTRKERVSVTAYFKRTPIDSENALKMLDEIRKSKKPKEQAQQHGPQHGQQQAQQQRVAAQQANFGHLMGQGMPHFPPQVHHHQQAQQHPQAMPQMPPVQQMNPQPRPQQAPMGGGPFQMPHPPMGGQPVGAQPMGAHAMGGQPAAARQGHIGGHGQGHPGRAANIEVVPPAGKGFKLYFGGSPRDSRSSFTSDDGWESEGSEYMTPESSIGSSSRRSHRGRYRSRSRHRPRERPEAFGLEVPRRHSKRDVDYIPAGISSREPTSPGPKALAPAVDVDRLLEQAYRDGREDEAIRESLRPKVIQAPPVFRRITDHEARREVFADELDRMGDNLYRTRLDDELRHDREVRRQQDARYERQLDDMERDRRMQDRMGRALLQRSPSAKRASLQEPPFMTAGITSLPIRSSPTSRTALRRAGPFTYAHAWPVHPQRLAGTMFRRAVNGSAPPPRGALERQLFPSSSPSAPNGDIRQQFGKAGSPNASASARTSQSLPNPLDNRSANAPPMKRGATTSSLISLCGKSDSFTEADVVDLTGSDVQHKGQEMVQFDSDDFSDDADLDLDYEAPKALPPLPSRPVVRDAMPPPPTPSQPETPIPWSSSPASHMQPAFPQRSWSDGSAATQSSLKRESSGDNDFPEAPVQKKAKKRVLPASFGVRKEDPDVGEDLVSLAAPRTPASKSRDFLDPTASVLAEQKKQHKNQRNQRLVEQDDMQDQDLHAAPVPPPKPAPISLSSEQRHVLDLVVNKGTSVFFTGPAGAGKSVLMRAIIQELRDKYKRDPERVAVTASTGLAACNIGGMTLHSFSGIGLGKEDASTLIKKIRRNPKAKNRWLRTKCLVIDEVSMVDGDLFDKLSQIGRTIRNNGRPWGGIQLVITGDFFQLPPVPDYDKKREVKFAFDAATWSTSIDHTIGLTQVFRQRDPVFARMLNEMRLGKITPETVNAFKALDRPLKFDDGVDSAELYPTRAQVDSSNEKRLRDLPGESHRYEAMDTGDPKVRDKLLANMMSPKSLDLKKDAQVMLIKNMDETLVNGSLGKVIGFSDEKTFEMSSGYESGDDGAMAKAKRKLSAFSRTEESSPHKYPVVQFVTSTGVPRVILCQPEDWKVELPNGEIQAKRTQLPLILAWALSIHKAQGQTLERVTVNLGKVFEKGQAYVALSRATTQQGLRVIGFDRSKVMAHDRVVEFYGKLYSAEQANGLSRPNNIMDFVANRKGEQAARLAPTARVVSTARAAPAKKIVDVIDIDDDEEAMASYGY</sequence>
<dbReference type="GO" id="GO:0016787">
    <property type="term" value="F:hydrolase activity"/>
    <property type="evidence" value="ECO:0007669"/>
    <property type="project" value="UniProtKB-KW"/>
</dbReference>
<feature type="compositionally biased region" description="Basic and acidic residues" evidence="16">
    <location>
        <begin position="74"/>
        <end position="83"/>
    </location>
</feature>
<feature type="compositionally biased region" description="Basic and acidic residues" evidence="16">
    <location>
        <begin position="219"/>
        <end position="243"/>
    </location>
</feature>
<dbReference type="InterPro" id="IPR010285">
    <property type="entry name" value="DNA_helicase_pif1-like_DEAD"/>
</dbReference>
<keyword evidence="6 15" id="KW-0347">Helicase</keyword>
<evidence type="ECO:0000256" key="4">
    <source>
        <dbReference type="ARBA" id="ARBA00022763"/>
    </source>
</evidence>
<evidence type="ECO:0000259" key="17">
    <source>
        <dbReference type="SMART" id="SM00382"/>
    </source>
</evidence>
<feature type="compositionally biased region" description="Basic residues" evidence="16">
    <location>
        <begin position="245"/>
        <end position="255"/>
    </location>
</feature>
<dbReference type="SMART" id="SM00382">
    <property type="entry name" value="AAA"/>
    <property type="match status" value="1"/>
</dbReference>
<feature type="compositionally biased region" description="Low complexity" evidence="16">
    <location>
        <begin position="9"/>
        <end position="18"/>
    </location>
</feature>
<comment type="subcellular location">
    <subcellularLocation>
        <location evidence="2">Nucleus</location>
        <location evidence="2">Nucleolus</location>
    </subcellularLocation>
    <subcellularLocation>
        <location evidence="15">Nucleus</location>
    </subcellularLocation>
    <subcellularLocation>
        <location evidence="15">Mitochondrion</location>
    </subcellularLocation>
</comment>
<evidence type="ECO:0000256" key="12">
    <source>
        <dbReference type="ARBA" id="ARBA00023235"/>
    </source>
</evidence>
<evidence type="ECO:0000256" key="1">
    <source>
        <dbReference type="ARBA" id="ARBA00001946"/>
    </source>
</evidence>
<feature type="region of interest" description="Disordered" evidence="16">
    <location>
        <begin position="814"/>
        <end position="895"/>
    </location>
</feature>
<feature type="region of interest" description="Disordered" evidence="16">
    <location>
        <begin position="691"/>
        <end position="760"/>
    </location>
</feature>
<dbReference type="GO" id="GO:0005524">
    <property type="term" value="F:ATP binding"/>
    <property type="evidence" value="ECO:0007669"/>
    <property type="project" value="UniProtKB-UniRule"/>
</dbReference>
<dbReference type="PANTHER" id="PTHR47642">
    <property type="entry name" value="ATP-DEPENDENT DNA HELICASE"/>
    <property type="match status" value="1"/>
</dbReference>
<dbReference type="InterPro" id="IPR027417">
    <property type="entry name" value="P-loop_NTPase"/>
</dbReference>
<feature type="compositionally biased region" description="Pro residues" evidence="16">
    <location>
        <begin position="19"/>
        <end position="36"/>
    </location>
</feature>
<evidence type="ECO:0000256" key="10">
    <source>
        <dbReference type="ARBA" id="ARBA00023172"/>
    </source>
</evidence>
<evidence type="ECO:0000256" key="2">
    <source>
        <dbReference type="ARBA" id="ARBA00004604"/>
    </source>
</evidence>
<feature type="region of interest" description="Disordered" evidence="16">
    <location>
        <begin position="203"/>
        <end position="414"/>
    </location>
</feature>
<dbReference type="GO" id="GO:0005730">
    <property type="term" value="C:nucleolus"/>
    <property type="evidence" value="ECO:0007669"/>
    <property type="project" value="UniProtKB-SubCell"/>
</dbReference>
<comment type="caution">
    <text evidence="18">The sequence shown here is derived from an EMBL/GenBank/DDBJ whole genome shotgun (WGS) entry which is preliminary data.</text>
</comment>
<feature type="region of interest" description="Disordered" evidence="16">
    <location>
        <begin position="1"/>
        <end position="83"/>
    </location>
</feature>
<dbReference type="GO" id="GO:0043139">
    <property type="term" value="F:5'-3' DNA helicase activity"/>
    <property type="evidence" value="ECO:0007669"/>
    <property type="project" value="UniProtKB-UniRule"/>
</dbReference>
<dbReference type="EC" id="5.6.2.3" evidence="15"/>
<keyword evidence="7 15" id="KW-0067">ATP-binding</keyword>
<keyword evidence="19" id="KW-1185">Reference proteome</keyword>
<dbReference type="Gene3D" id="3.40.50.300">
    <property type="entry name" value="P-loop containing nucleotide triphosphate hydrolases"/>
    <property type="match status" value="1"/>
</dbReference>
<comment type="function">
    <text evidence="15">DNA-dependent ATPase and 5'-3' DNA helicase required for the maintenance of both mitochondrial and nuclear genome stability.</text>
</comment>
<evidence type="ECO:0000256" key="8">
    <source>
        <dbReference type="ARBA" id="ARBA00023125"/>
    </source>
</evidence>
<keyword evidence="11 15" id="KW-0234">DNA repair</keyword>
<comment type="cofactor">
    <cofactor evidence="1 15">
        <name>Mg(2+)</name>
        <dbReference type="ChEBI" id="CHEBI:18420"/>
    </cofactor>
</comment>
<dbReference type="InterPro" id="IPR048293">
    <property type="entry name" value="PIF1_RRM3_pfh1"/>
</dbReference>
<feature type="region of interest" description="Disordered" evidence="16">
    <location>
        <begin position="429"/>
        <end position="494"/>
    </location>
</feature>
<evidence type="ECO:0000256" key="9">
    <source>
        <dbReference type="ARBA" id="ARBA00023128"/>
    </source>
</evidence>
<evidence type="ECO:0000256" key="5">
    <source>
        <dbReference type="ARBA" id="ARBA00022801"/>
    </source>
</evidence>
<gene>
    <name evidence="15 18" type="primary">PIF1</name>
    <name evidence="18" type="ORF">O9K51_03151</name>
</gene>
<feature type="region of interest" description="Disordered" evidence="16">
    <location>
        <begin position="134"/>
        <end position="160"/>
    </location>
</feature>
<dbReference type="Pfam" id="PF21530">
    <property type="entry name" value="Pif1_2B_dom"/>
    <property type="match status" value="1"/>
</dbReference>
<keyword evidence="13 15" id="KW-0539">Nucleus</keyword>
<evidence type="ECO:0000256" key="16">
    <source>
        <dbReference type="SAM" id="MobiDB-lite"/>
    </source>
</evidence>
<keyword evidence="3 15" id="KW-0547">Nucleotide-binding</keyword>
<dbReference type="SUPFAM" id="SSF52540">
    <property type="entry name" value="P-loop containing nucleoside triphosphate hydrolases"/>
    <property type="match status" value="2"/>
</dbReference>
<evidence type="ECO:0000256" key="13">
    <source>
        <dbReference type="ARBA" id="ARBA00023242"/>
    </source>
</evidence>
<proteinExistence type="inferred from homology"/>
<dbReference type="EMBL" id="JAQHRD010000002">
    <property type="protein sequence ID" value="KAJ6444754.1"/>
    <property type="molecule type" value="Genomic_DNA"/>
</dbReference>
<evidence type="ECO:0000313" key="18">
    <source>
        <dbReference type="EMBL" id="KAJ6444754.1"/>
    </source>
</evidence>
<feature type="compositionally biased region" description="Basic and acidic residues" evidence="16">
    <location>
        <begin position="277"/>
        <end position="291"/>
    </location>
</feature>
<feature type="compositionally biased region" description="Low complexity" evidence="16">
    <location>
        <begin position="292"/>
        <end position="313"/>
    </location>
</feature>
<evidence type="ECO:0000256" key="3">
    <source>
        <dbReference type="ARBA" id="ARBA00022741"/>
    </source>
</evidence>